<gene>
    <name evidence="2" type="ORF">SK803_45155</name>
</gene>
<feature type="region of interest" description="Disordered" evidence="1">
    <location>
        <begin position="119"/>
        <end position="153"/>
    </location>
</feature>
<dbReference type="EMBL" id="JAXAVW010000066">
    <property type="protein sequence ID" value="MDX8037429.1"/>
    <property type="molecule type" value="Genomic_DNA"/>
</dbReference>
<name>A0ABU4TGV7_9PSEU</name>
<comment type="caution">
    <text evidence="2">The sequence shown here is derived from an EMBL/GenBank/DDBJ whole genome shotgun (WGS) entry which is preliminary data.</text>
</comment>
<keyword evidence="3" id="KW-1185">Reference proteome</keyword>
<organism evidence="2 3">
    <name type="scientific">Lentzea miocenica</name>
    <dbReference type="NCBI Taxonomy" id="3095431"/>
    <lineage>
        <taxon>Bacteria</taxon>
        <taxon>Bacillati</taxon>
        <taxon>Actinomycetota</taxon>
        <taxon>Actinomycetes</taxon>
        <taxon>Pseudonocardiales</taxon>
        <taxon>Pseudonocardiaceae</taxon>
        <taxon>Lentzea</taxon>
    </lineage>
</organism>
<proteinExistence type="predicted"/>
<dbReference type="Proteomes" id="UP001285521">
    <property type="component" value="Unassembled WGS sequence"/>
</dbReference>
<evidence type="ECO:0000313" key="2">
    <source>
        <dbReference type="EMBL" id="MDX8037429.1"/>
    </source>
</evidence>
<reference evidence="2 3" key="1">
    <citation type="submission" date="2023-11" db="EMBL/GenBank/DDBJ databases">
        <title>Lentzea sokolovensis, sp. nov., Lentzea kristufkii, sp. nov., and Lentzea miocenensis, sp. nov., rare actinobacteria from Sokolov Coal Basin, Miocene lacustrine sediment, Czech Republic.</title>
        <authorList>
            <person name="Lara A."/>
            <person name="Kotroba L."/>
            <person name="Nouioui I."/>
            <person name="Neumann-Schaal M."/>
            <person name="Mast Y."/>
            <person name="Chronakova A."/>
        </authorList>
    </citation>
    <scope>NUCLEOTIDE SEQUENCE [LARGE SCALE GENOMIC DNA]</scope>
    <source>
        <strain evidence="2 3">BCCO 10_0856</strain>
    </source>
</reference>
<accession>A0ABU4TGV7</accession>
<evidence type="ECO:0000256" key="1">
    <source>
        <dbReference type="SAM" id="MobiDB-lite"/>
    </source>
</evidence>
<reference evidence="2 3" key="2">
    <citation type="submission" date="2023-11" db="EMBL/GenBank/DDBJ databases">
        <authorList>
            <person name="Lara A.C."/>
            <person name="Chronakova A."/>
        </authorList>
    </citation>
    <scope>NUCLEOTIDE SEQUENCE [LARGE SCALE GENOMIC DNA]</scope>
    <source>
        <strain evidence="2 3">BCCO 10_0856</strain>
    </source>
</reference>
<protein>
    <submittedName>
        <fullName evidence="2">Uncharacterized protein</fullName>
    </submittedName>
</protein>
<evidence type="ECO:0000313" key="3">
    <source>
        <dbReference type="Proteomes" id="UP001285521"/>
    </source>
</evidence>
<sequence length="153" mass="17147">MTTPNAGPNDSWKPAELRAAEAQVDARFKEAQDLANRLKDTPLPPIPPVDFKAIAQQVERAAQERDAPEQLKALKRKVDAGEFSWEDVVSGKAAQDPDVQAMQQENVKKMKQAFQMLQEGMTADEIMNAQDPRRNRGDDGDENAPDIFTEDKW</sequence>
<dbReference type="RefSeq" id="WP_319972425.1">
    <property type="nucleotide sequence ID" value="NZ_JAXAVW010000066.1"/>
</dbReference>